<name>A0A6M0RS15_9CYAN</name>
<sequence length="78" mass="8657">MTSAPKASASTTAPVTVSLMIEIPETLHHSIQDYLNTHELWSQERVMQAALSLFLMQNGANQPHVNRLYLDSLFGCTV</sequence>
<gene>
    <name evidence="1" type="ORF">DXZ20_23575</name>
</gene>
<evidence type="ECO:0000313" key="1">
    <source>
        <dbReference type="EMBL" id="NEZ58572.1"/>
    </source>
</evidence>
<accession>A0A6M0RS15</accession>
<dbReference type="EMBL" id="QXHD01000004">
    <property type="protein sequence ID" value="NEZ58572.1"/>
    <property type="molecule type" value="Genomic_DNA"/>
</dbReference>
<evidence type="ECO:0000313" key="2">
    <source>
        <dbReference type="Proteomes" id="UP000481033"/>
    </source>
</evidence>
<protein>
    <submittedName>
        <fullName evidence="1">DUF2811 domain-containing protein</fullName>
    </submittedName>
</protein>
<comment type="caution">
    <text evidence="1">The sequence shown here is derived from an EMBL/GenBank/DDBJ whole genome shotgun (WGS) entry which is preliminary data.</text>
</comment>
<dbReference type="RefSeq" id="WP_163701227.1">
    <property type="nucleotide sequence ID" value="NZ_QXHD01000004.1"/>
</dbReference>
<dbReference type="Pfam" id="PF10929">
    <property type="entry name" value="DUF2811"/>
    <property type="match status" value="1"/>
</dbReference>
<organism evidence="1 2">
    <name type="scientific">Adonisia turfae CCMR0081</name>
    <dbReference type="NCBI Taxonomy" id="2292702"/>
    <lineage>
        <taxon>Bacteria</taxon>
        <taxon>Bacillati</taxon>
        <taxon>Cyanobacteriota</taxon>
        <taxon>Adonisia</taxon>
        <taxon>Adonisia turfae</taxon>
    </lineage>
</organism>
<proteinExistence type="predicted"/>
<dbReference type="InterPro" id="IPR021231">
    <property type="entry name" value="DUF2811"/>
</dbReference>
<keyword evidence="2" id="KW-1185">Reference proteome</keyword>
<dbReference type="Proteomes" id="UP000481033">
    <property type="component" value="Unassembled WGS sequence"/>
</dbReference>
<reference evidence="1 2" key="1">
    <citation type="journal article" date="2020" name="Microb. Ecol.">
        <title>Ecogenomics of the Marine Benthic Filamentous Cyanobacterium Adonisia.</title>
        <authorList>
            <person name="Walter J.M."/>
            <person name="Coutinho F.H."/>
            <person name="Leomil L."/>
            <person name="Hargreaves P.I."/>
            <person name="Campeao M.E."/>
            <person name="Vieira V.V."/>
            <person name="Silva B.S."/>
            <person name="Fistarol G.O."/>
            <person name="Salomon P.S."/>
            <person name="Sawabe T."/>
            <person name="Mino S."/>
            <person name="Hosokawa M."/>
            <person name="Miyashita H."/>
            <person name="Maruyama F."/>
            <person name="van Verk M.C."/>
            <person name="Dutilh B.E."/>
            <person name="Thompson C.C."/>
            <person name="Thompson F.L."/>
        </authorList>
    </citation>
    <scope>NUCLEOTIDE SEQUENCE [LARGE SCALE GENOMIC DNA]</scope>
    <source>
        <strain evidence="1 2">CCMR0081</strain>
    </source>
</reference>
<dbReference type="AlphaFoldDB" id="A0A6M0RS15"/>